<reference evidence="2 3" key="1">
    <citation type="submission" date="2018-03" db="EMBL/GenBank/DDBJ databases">
        <title>Bacillus urumqiensis sp. nov., a moderately haloalkaliphilic bacterium isolated from a salt lake.</title>
        <authorList>
            <person name="Zhao B."/>
            <person name="Liao Z."/>
        </authorList>
    </citation>
    <scope>NUCLEOTIDE SEQUENCE [LARGE SCALE GENOMIC DNA]</scope>
    <source>
        <strain evidence="2 3">BZ-SZ-XJ18</strain>
    </source>
</reference>
<dbReference type="Proteomes" id="UP000243650">
    <property type="component" value="Unassembled WGS sequence"/>
</dbReference>
<dbReference type="RefSeq" id="WP_105958061.1">
    <property type="nucleotide sequence ID" value="NZ_PVNS01000003.1"/>
</dbReference>
<evidence type="ECO:0000313" key="3">
    <source>
        <dbReference type="Proteomes" id="UP000243650"/>
    </source>
</evidence>
<organism evidence="2 3">
    <name type="scientific">Alkalicoccus urumqiensis</name>
    <name type="common">Bacillus urumqiensis</name>
    <dbReference type="NCBI Taxonomy" id="1548213"/>
    <lineage>
        <taxon>Bacteria</taxon>
        <taxon>Bacillati</taxon>
        <taxon>Bacillota</taxon>
        <taxon>Bacilli</taxon>
        <taxon>Bacillales</taxon>
        <taxon>Bacillaceae</taxon>
        <taxon>Alkalicoccus</taxon>
    </lineage>
</organism>
<accession>A0A2P6MJF5</accession>
<evidence type="ECO:0000313" key="2">
    <source>
        <dbReference type="EMBL" id="PRO66422.1"/>
    </source>
</evidence>
<sequence>MIVYEASKKEFLQHVDQDVLVMHILERFQERLGRTTGEAEIRSWDHSMLHMYRVLLDEAIPEDAGVAIEYSIPQTSKRVDFLLSGYAEDREQVVVIELKQWSALEKVEGKEAVVRTALGGTLREVTHPSYQAWSYAALIEDFNQHVQEENIHLVPCAYLHNYREQADDPLTDPVYADYTALAPVFGKGDVDKLRRFLKRWIHTGDRGDILYRIEQGRIRPSKSLQDALNSMLRGNEEFVMIDEQKVVFETARELAEKAAATGTKQVMIIEGGPGTGKSVLAVNLLAALTSRELTCQYVTKNAAPRSVYAAKLKGDVKKTRIDNLFKGSGSYTEAGENELDALLVDEAHRLNEKSGMFQHLGENQTKEIIHAAKFSMFFIDEAQRVTLKDKGSTAEIRRFAEAAGAEITSGTLHSQFRCDGSDGYIAWLDDVLGIRETANAHDMGMDYDFRVFSDPHDLLAEIKAKNVRNKARLLAGYCWEWPKKHRTSSEYPDIVLPEHDFAISWNLDNTETWAIDETSVHEAGCIHTSQGLEFDYTGVIIGDDLRMENGRLITDPGKRAKSDQSLRGIKKIQKEDPEQAAALSERIIKNTYRTLMTRGQKGCYVYCTDKPLADYLRSRLEKGQHGALYAAERGEEYR</sequence>
<proteinExistence type="predicted"/>
<dbReference type="OrthoDB" id="3193269at2"/>
<keyword evidence="2" id="KW-0067">ATP-binding</keyword>
<evidence type="ECO:0000259" key="1">
    <source>
        <dbReference type="Pfam" id="PF09848"/>
    </source>
</evidence>
<dbReference type="InterPro" id="IPR018647">
    <property type="entry name" value="SLFN_3-like_DNA/RNA_helicase"/>
</dbReference>
<feature type="domain" description="Schlafen group 3-like DNA/RNA helicase" evidence="1">
    <location>
        <begin position="264"/>
        <end position="609"/>
    </location>
</feature>
<name>A0A2P6MJF5_ALKUR</name>
<dbReference type="GO" id="GO:0005524">
    <property type="term" value="F:ATP binding"/>
    <property type="evidence" value="ECO:0007669"/>
    <property type="project" value="UniProtKB-KW"/>
</dbReference>
<protein>
    <submittedName>
        <fullName evidence="2">ATP-binding protein</fullName>
    </submittedName>
</protein>
<dbReference type="Gene3D" id="3.40.50.300">
    <property type="entry name" value="P-loop containing nucleotide triphosphate hydrolases"/>
    <property type="match status" value="1"/>
</dbReference>
<dbReference type="InterPro" id="IPR027417">
    <property type="entry name" value="P-loop_NTPase"/>
</dbReference>
<keyword evidence="3" id="KW-1185">Reference proteome</keyword>
<dbReference type="SUPFAM" id="SSF52540">
    <property type="entry name" value="P-loop containing nucleoside triphosphate hydrolases"/>
    <property type="match status" value="2"/>
</dbReference>
<gene>
    <name evidence="2" type="ORF">C6I21_03520</name>
</gene>
<dbReference type="Pfam" id="PF09848">
    <property type="entry name" value="SLFN-g3_helicase"/>
    <property type="match status" value="1"/>
</dbReference>
<comment type="caution">
    <text evidence="2">The sequence shown here is derived from an EMBL/GenBank/DDBJ whole genome shotgun (WGS) entry which is preliminary data.</text>
</comment>
<dbReference type="AlphaFoldDB" id="A0A2P6MJF5"/>
<dbReference type="EMBL" id="PVNS01000003">
    <property type="protein sequence ID" value="PRO66422.1"/>
    <property type="molecule type" value="Genomic_DNA"/>
</dbReference>
<keyword evidence="2" id="KW-0547">Nucleotide-binding</keyword>